<proteinExistence type="predicted"/>
<dbReference type="EMBL" id="GBRH01238590">
    <property type="protein sequence ID" value="JAD59305.1"/>
    <property type="molecule type" value="Transcribed_RNA"/>
</dbReference>
<accession>A0A0A9BDJ0</accession>
<organism evidence="1">
    <name type="scientific">Arundo donax</name>
    <name type="common">Giant reed</name>
    <name type="synonym">Donax arundinaceus</name>
    <dbReference type="NCBI Taxonomy" id="35708"/>
    <lineage>
        <taxon>Eukaryota</taxon>
        <taxon>Viridiplantae</taxon>
        <taxon>Streptophyta</taxon>
        <taxon>Embryophyta</taxon>
        <taxon>Tracheophyta</taxon>
        <taxon>Spermatophyta</taxon>
        <taxon>Magnoliopsida</taxon>
        <taxon>Liliopsida</taxon>
        <taxon>Poales</taxon>
        <taxon>Poaceae</taxon>
        <taxon>PACMAD clade</taxon>
        <taxon>Arundinoideae</taxon>
        <taxon>Arundineae</taxon>
        <taxon>Arundo</taxon>
    </lineage>
</organism>
<sequence length="43" mass="4894">MTRGIRHALLSATLMIRGCTIGVVEAKIRGHMPEKNAFVKWYH</sequence>
<dbReference type="AlphaFoldDB" id="A0A0A9BDJ0"/>
<evidence type="ECO:0000313" key="1">
    <source>
        <dbReference type="EMBL" id="JAD59305.1"/>
    </source>
</evidence>
<reference evidence="1" key="1">
    <citation type="submission" date="2014-09" db="EMBL/GenBank/DDBJ databases">
        <authorList>
            <person name="Magalhaes I.L.F."/>
            <person name="Oliveira U."/>
            <person name="Santos F.R."/>
            <person name="Vidigal T.H.D.A."/>
            <person name="Brescovit A.D."/>
            <person name="Santos A.J."/>
        </authorList>
    </citation>
    <scope>NUCLEOTIDE SEQUENCE</scope>
    <source>
        <tissue evidence="1">Shoot tissue taken approximately 20 cm above the soil surface</tissue>
    </source>
</reference>
<reference evidence="1" key="2">
    <citation type="journal article" date="2015" name="Data Brief">
        <title>Shoot transcriptome of the giant reed, Arundo donax.</title>
        <authorList>
            <person name="Barrero R.A."/>
            <person name="Guerrero F.D."/>
            <person name="Moolhuijzen P."/>
            <person name="Goolsby J.A."/>
            <person name="Tidwell J."/>
            <person name="Bellgard S.E."/>
            <person name="Bellgard M.I."/>
        </authorList>
    </citation>
    <scope>NUCLEOTIDE SEQUENCE</scope>
    <source>
        <tissue evidence="1">Shoot tissue taken approximately 20 cm above the soil surface</tissue>
    </source>
</reference>
<protein>
    <submittedName>
        <fullName evidence="1">Uncharacterized protein</fullName>
    </submittedName>
</protein>
<name>A0A0A9BDJ0_ARUDO</name>